<reference evidence="2" key="1">
    <citation type="submission" date="2015-07" db="EMBL/GenBank/DDBJ databases">
        <title>Transcriptome Assembly of Anthurium amnicola.</title>
        <authorList>
            <person name="Suzuki J."/>
        </authorList>
    </citation>
    <scope>NUCLEOTIDE SEQUENCE</scope>
</reference>
<gene>
    <name evidence="2" type="primary">YCH1</name>
    <name evidence="2" type="ORF">g.152189</name>
</gene>
<evidence type="ECO:0000313" key="2">
    <source>
        <dbReference type="EMBL" id="JAT59068.1"/>
    </source>
</evidence>
<dbReference type="InterPro" id="IPR001763">
    <property type="entry name" value="Rhodanese-like_dom"/>
</dbReference>
<dbReference type="SUPFAM" id="SSF52821">
    <property type="entry name" value="Rhodanese/Cell cycle control phosphatase"/>
    <property type="match status" value="1"/>
</dbReference>
<sequence>MTSSLANLFHSSFKSKLNISSSKHLHISIFSFTFSSRVNCYNSSLHYQLSHPNKYQRLLLQRKMSDPVEFIKPSELAEIIKDTNQTPGKDYLIVDVRDGDYEGGNIPNSINSPSKKFHDHVNELISKYNQVPKIVFTCALSQVRGPKCARIYKENTGNTSQKIQVLQGGIGEWQKQNKDDPKLVENYNPEYWEEDY</sequence>
<organism evidence="2">
    <name type="scientific">Anthurium amnicola</name>
    <dbReference type="NCBI Taxonomy" id="1678845"/>
    <lineage>
        <taxon>Eukaryota</taxon>
        <taxon>Viridiplantae</taxon>
        <taxon>Streptophyta</taxon>
        <taxon>Embryophyta</taxon>
        <taxon>Tracheophyta</taxon>
        <taxon>Spermatophyta</taxon>
        <taxon>Magnoliopsida</taxon>
        <taxon>Liliopsida</taxon>
        <taxon>Araceae</taxon>
        <taxon>Pothoideae</taxon>
        <taxon>Potheae</taxon>
        <taxon>Anthurium</taxon>
    </lineage>
</organism>
<dbReference type="GO" id="GO:0005737">
    <property type="term" value="C:cytoplasm"/>
    <property type="evidence" value="ECO:0007669"/>
    <property type="project" value="TreeGrafter"/>
</dbReference>
<dbReference type="GO" id="GO:0005634">
    <property type="term" value="C:nucleus"/>
    <property type="evidence" value="ECO:0007669"/>
    <property type="project" value="TreeGrafter"/>
</dbReference>
<proteinExistence type="predicted"/>
<dbReference type="PANTHER" id="PTHR10828">
    <property type="entry name" value="M-PHASE INDUCER PHOSPHATASE DUAL SPECIFICITY PHOSPHATASE CDC25"/>
    <property type="match status" value="1"/>
</dbReference>
<evidence type="ECO:0000259" key="1">
    <source>
        <dbReference type="PROSITE" id="PS50206"/>
    </source>
</evidence>
<protein>
    <submittedName>
        <fullName evidence="2">CDC25-like phosphatase YCH1</fullName>
    </submittedName>
</protein>
<dbReference type="GO" id="GO:0004725">
    <property type="term" value="F:protein tyrosine phosphatase activity"/>
    <property type="evidence" value="ECO:0007669"/>
    <property type="project" value="TreeGrafter"/>
</dbReference>
<dbReference type="SMART" id="SM00450">
    <property type="entry name" value="RHOD"/>
    <property type="match status" value="1"/>
</dbReference>
<dbReference type="InterPro" id="IPR036873">
    <property type="entry name" value="Rhodanese-like_dom_sf"/>
</dbReference>
<dbReference type="Gene3D" id="3.40.250.10">
    <property type="entry name" value="Rhodanese-like domain"/>
    <property type="match status" value="1"/>
</dbReference>
<dbReference type="Pfam" id="PF00581">
    <property type="entry name" value="Rhodanese"/>
    <property type="match status" value="1"/>
</dbReference>
<dbReference type="PROSITE" id="PS50206">
    <property type="entry name" value="RHODANESE_3"/>
    <property type="match status" value="1"/>
</dbReference>
<accession>A0A1D1YWM9</accession>
<dbReference type="PANTHER" id="PTHR10828:SF38">
    <property type="entry name" value="ARSENICAL-RESISTANCE PROTEIN 2-RELATED"/>
    <property type="match status" value="1"/>
</dbReference>
<name>A0A1D1YWM9_9ARAE</name>
<feature type="domain" description="Rhodanese" evidence="1">
    <location>
        <begin position="87"/>
        <end position="178"/>
    </location>
</feature>
<dbReference type="EMBL" id="GDJX01008868">
    <property type="protein sequence ID" value="JAT59068.1"/>
    <property type="molecule type" value="Transcribed_RNA"/>
</dbReference>
<dbReference type="AlphaFoldDB" id="A0A1D1YWM9"/>